<evidence type="ECO:0000313" key="2">
    <source>
        <dbReference type="EMBL" id="CAE2337111.1"/>
    </source>
</evidence>
<dbReference type="AlphaFoldDB" id="A0A7S4PJM2"/>
<name>A0A7S4PJM2_9EUKA</name>
<proteinExistence type="predicted"/>
<dbReference type="Pfam" id="PF05019">
    <property type="entry name" value="Coq4"/>
    <property type="match status" value="2"/>
</dbReference>
<organism evidence="2">
    <name type="scientific">Paramoeba aestuarina</name>
    <dbReference type="NCBI Taxonomy" id="180227"/>
    <lineage>
        <taxon>Eukaryota</taxon>
        <taxon>Amoebozoa</taxon>
        <taxon>Discosea</taxon>
        <taxon>Flabellinia</taxon>
        <taxon>Dactylopodida</taxon>
        <taxon>Paramoebidae</taxon>
        <taxon>Paramoeba</taxon>
    </lineage>
</organism>
<accession>A0A7S4PJM2</accession>
<sequence length="290" mass="32953">MSSVKPSRIIPLSIVQRAILLGGSAIGTLIDPTRGDLLATLTETACPMPALRRMRRMMMQDRIGRTLLDTKPRVTDAMLEKWASTSHGKNPRTLTGAYVNYMKSYGYLPSGRADVRFLSKSTLLGSLGVHKKISDAEFDDYVFILQRYREVHDFLHALTGLDSSEYDEGLIKYFEWKQTQLPTTFLSVCGVGIREGIVGLLQEALNAFHNQSDEHSAKGSFWRGFHWMHRLTADFHVPQHSKPGPHNLYLNHMWEKDLDAGTSLVSLREQFGIGKHFQYEELFHEEERAA</sequence>
<dbReference type="PANTHER" id="PTHR12922">
    <property type="entry name" value="UBIQUINONE BIOSYNTHESIS PROTEIN"/>
    <property type="match status" value="1"/>
</dbReference>
<reference evidence="2" key="1">
    <citation type="submission" date="2021-01" db="EMBL/GenBank/DDBJ databases">
        <authorList>
            <person name="Corre E."/>
            <person name="Pelletier E."/>
            <person name="Niang G."/>
            <person name="Scheremetjew M."/>
            <person name="Finn R."/>
            <person name="Kale V."/>
            <person name="Holt S."/>
            <person name="Cochrane G."/>
            <person name="Meng A."/>
            <person name="Brown T."/>
            <person name="Cohen L."/>
        </authorList>
    </citation>
    <scope>NUCLEOTIDE SEQUENCE</scope>
    <source>
        <strain evidence="2">SoJaBio B1-5/56/2</strain>
    </source>
</reference>
<evidence type="ECO:0000256" key="1">
    <source>
        <dbReference type="ARBA" id="ARBA00022688"/>
    </source>
</evidence>
<dbReference type="InterPro" id="IPR007715">
    <property type="entry name" value="Coq4"/>
</dbReference>
<evidence type="ECO:0008006" key="3">
    <source>
        <dbReference type="Google" id="ProtNLM"/>
    </source>
</evidence>
<dbReference type="PANTHER" id="PTHR12922:SF7">
    <property type="entry name" value="UBIQUINONE BIOSYNTHESIS PROTEIN COQ4 HOMOLOG, MITOCHONDRIAL"/>
    <property type="match status" value="1"/>
</dbReference>
<keyword evidence="1" id="KW-0831">Ubiquinone biosynthesis</keyword>
<dbReference type="GO" id="GO:0006744">
    <property type="term" value="P:ubiquinone biosynthetic process"/>
    <property type="evidence" value="ECO:0007669"/>
    <property type="project" value="UniProtKB-KW"/>
</dbReference>
<gene>
    <name evidence="2" type="ORF">NAES01612_LOCUS24639</name>
</gene>
<dbReference type="EMBL" id="HBKR01037760">
    <property type="protein sequence ID" value="CAE2337111.1"/>
    <property type="molecule type" value="Transcribed_RNA"/>
</dbReference>
<protein>
    <recommendedName>
        <fullName evidence="3">Coenzyme Q biosynthesis protein 4 homolog</fullName>
    </recommendedName>
</protein>